<protein>
    <submittedName>
        <fullName evidence="2">Uncharacterized protein</fullName>
    </submittedName>
</protein>
<sequence>MKRKTLDLVVSVGGLVLAALLLIAGLVLTSNANFAKNYVADQLGQQNISFKPAAELTEEEKAQPCLVEYAGQKLTTGKQAECYANNFIGLHLKSTADGKTYAELGEPQTQLRTQVAEAEKTNAPNLADLQTQLAQVNQQRDTVFKGETLRGLLLTSYGFSEFGTKAAQFATVAYLAAAALLILAVLGLIHALVTPKTATFAAPEPETKQRVPASA</sequence>
<evidence type="ECO:0000313" key="3">
    <source>
        <dbReference type="Proteomes" id="UP001230908"/>
    </source>
</evidence>
<organism evidence="2 3">
    <name type="scientific">Phytohabitans maris</name>
    <dbReference type="NCBI Taxonomy" id="3071409"/>
    <lineage>
        <taxon>Bacteria</taxon>
        <taxon>Bacillati</taxon>
        <taxon>Actinomycetota</taxon>
        <taxon>Actinomycetes</taxon>
        <taxon>Micromonosporales</taxon>
        <taxon>Micromonosporaceae</taxon>
    </lineage>
</organism>
<keyword evidence="1" id="KW-0812">Transmembrane</keyword>
<dbReference type="Proteomes" id="UP001230908">
    <property type="component" value="Unassembled WGS sequence"/>
</dbReference>
<accession>A0ABU0ZQW7</accession>
<dbReference type="RefSeq" id="WP_308716678.1">
    <property type="nucleotide sequence ID" value="NZ_JAVHUY010000041.1"/>
</dbReference>
<keyword evidence="1" id="KW-0472">Membrane</keyword>
<feature type="transmembrane region" description="Helical" evidence="1">
    <location>
        <begin position="172"/>
        <end position="193"/>
    </location>
</feature>
<evidence type="ECO:0000313" key="2">
    <source>
        <dbReference type="EMBL" id="MDQ7909418.1"/>
    </source>
</evidence>
<proteinExistence type="predicted"/>
<keyword evidence="1" id="KW-1133">Transmembrane helix</keyword>
<gene>
    <name evidence="2" type="ORF">RB614_33335</name>
</gene>
<name>A0ABU0ZQW7_9ACTN</name>
<reference evidence="2 3" key="1">
    <citation type="submission" date="2023-08" db="EMBL/GenBank/DDBJ databases">
        <title>Phytohabitans sansha sp. nov., isolated from marine sediment.</title>
        <authorList>
            <person name="Zhao Y."/>
            <person name="Yi K."/>
        </authorList>
    </citation>
    <scope>NUCLEOTIDE SEQUENCE [LARGE SCALE GENOMIC DNA]</scope>
    <source>
        <strain evidence="2 3">ZYX-F-186</strain>
    </source>
</reference>
<comment type="caution">
    <text evidence="2">The sequence shown here is derived from an EMBL/GenBank/DDBJ whole genome shotgun (WGS) entry which is preliminary data.</text>
</comment>
<evidence type="ECO:0000256" key="1">
    <source>
        <dbReference type="SAM" id="Phobius"/>
    </source>
</evidence>
<keyword evidence="3" id="KW-1185">Reference proteome</keyword>
<dbReference type="EMBL" id="JAVHUY010000041">
    <property type="protein sequence ID" value="MDQ7909418.1"/>
    <property type="molecule type" value="Genomic_DNA"/>
</dbReference>